<keyword evidence="2" id="KW-1185">Reference proteome</keyword>
<dbReference type="Proteomes" id="UP000282211">
    <property type="component" value="Unassembled WGS sequence"/>
</dbReference>
<comment type="caution">
    <text evidence="1">The sequence shown here is derived from an EMBL/GenBank/DDBJ whole genome shotgun (WGS) entry which is preliminary data.</text>
</comment>
<proteinExistence type="predicted"/>
<accession>A0A420WDE4</accession>
<dbReference type="InParanoid" id="A0A420WDE4"/>
<dbReference type="EMBL" id="RBII01000002">
    <property type="protein sequence ID" value="RKQ69037.1"/>
    <property type="molecule type" value="Genomic_DNA"/>
</dbReference>
<dbReference type="AlphaFoldDB" id="A0A420WDE4"/>
<reference evidence="1 2" key="1">
    <citation type="submission" date="2018-10" db="EMBL/GenBank/DDBJ databases">
        <title>Genomic Encyclopedia of Type Strains, Phase IV (KMG-IV): sequencing the most valuable type-strain genomes for metagenomic binning, comparative biology and taxonomic classification.</title>
        <authorList>
            <person name="Goeker M."/>
        </authorList>
    </citation>
    <scope>NUCLEOTIDE SEQUENCE [LARGE SCALE GENOMIC DNA]</scope>
    <source>
        <strain evidence="1 2">DSM 22008</strain>
    </source>
</reference>
<protein>
    <submittedName>
        <fullName evidence="1">Uncharacterized protein</fullName>
    </submittedName>
</protein>
<gene>
    <name evidence="1" type="ORF">DES40_1816</name>
</gene>
<evidence type="ECO:0000313" key="2">
    <source>
        <dbReference type="Proteomes" id="UP000282211"/>
    </source>
</evidence>
<evidence type="ECO:0000313" key="1">
    <source>
        <dbReference type="EMBL" id="RKQ69037.1"/>
    </source>
</evidence>
<organism evidence="1 2">
    <name type="scientific">Litorimonas taeanensis</name>
    <dbReference type="NCBI Taxonomy" id="568099"/>
    <lineage>
        <taxon>Bacteria</taxon>
        <taxon>Pseudomonadati</taxon>
        <taxon>Pseudomonadota</taxon>
        <taxon>Alphaproteobacteria</taxon>
        <taxon>Maricaulales</taxon>
        <taxon>Robiginitomaculaceae</taxon>
    </lineage>
</organism>
<sequence>MGVSKGSYHDLNLSQSYPLYFDIAHTLSLPSAESFAHY</sequence>
<name>A0A420WDE4_9PROT</name>